<protein>
    <submittedName>
        <fullName evidence="6">Uncharacterized protein</fullName>
    </submittedName>
</protein>
<evidence type="ECO:0000256" key="1">
    <source>
        <dbReference type="ARBA" id="ARBA00022614"/>
    </source>
</evidence>
<feature type="signal peptide" evidence="5">
    <location>
        <begin position="1"/>
        <end position="16"/>
    </location>
</feature>
<dbReference type="InterPro" id="IPR001611">
    <property type="entry name" value="Leu-rich_rpt"/>
</dbReference>
<dbReference type="EMBL" id="CAJOBR010002188">
    <property type="protein sequence ID" value="CAF4663014.1"/>
    <property type="molecule type" value="Genomic_DNA"/>
</dbReference>
<keyword evidence="4" id="KW-0472">Membrane</keyword>
<feature type="transmembrane region" description="Helical" evidence="4">
    <location>
        <begin position="386"/>
        <end position="412"/>
    </location>
</feature>
<organism evidence="6 7">
    <name type="scientific">Rotaria socialis</name>
    <dbReference type="NCBI Taxonomy" id="392032"/>
    <lineage>
        <taxon>Eukaryota</taxon>
        <taxon>Metazoa</taxon>
        <taxon>Spiralia</taxon>
        <taxon>Gnathifera</taxon>
        <taxon>Rotifera</taxon>
        <taxon>Eurotatoria</taxon>
        <taxon>Bdelloidea</taxon>
        <taxon>Philodinida</taxon>
        <taxon>Philodinidae</taxon>
        <taxon>Rotaria</taxon>
    </lineage>
</organism>
<evidence type="ECO:0000256" key="5">
    <source>
        <dbReference type="SAM" id="SignalP"/>
    </source>
</evidence>
<reference evidence="6" key="1">
    <citation type="submission" date="2021-02" db="EMBL/GenBank/DDBJ databases">
        <authorList>
            <person name="Nowell W R."/>
        </authorList>
    </citation>
    <scope>NUCLEOTIDE SEQUENCE</scope>
</reference>
<accession>A0A821G4U2</accession>
<evidence type="ECO:0000313" key="6">
    <source>
        <dbReference type="EMBL" id="CAF4663014.1"/>
    </source>
</evidence>
<sequence length="510" mass="60374">MLFLFIFLFSIHLLQSCPLTDEYLSRCHCGILTNGESYIKCEENSLNHIPKFKRSYSYDELILINNNIKNLSSTSFDNIKTIKRINLYGNSLSLIDANLFRLLGNYLEELILTGNNQINSLEFLTRYPLKKLRLLKLNRFNLTNIDLEKSFLNMTNLEVVYLNSCQLKQTPHINHINSNYFSTIKFNSFPKSLTLLDLSSNQLKTLEKNHFFQQLNYLNLNLNPFDCDCHLKWLRNLMKKLNTTTWSCSSSDFKCQSNFMPQISIFNITFMKYFSQHGFSIQWSIIDDYQTIDYLQITIDKPYRMSRKIFSNQTHAVILNHIELYQYYHICLILIHKYANDKYCQDIFTKNPILNKMKLQESDLILNDNNNNEIEINTNDFNDNHLYLLLIGSCIGALLTFILLLTCCYLCYRLYKYKNINEQPIYEQCSQHIHYPIYHSHPTCSHHQIIYNSENISNSTDSSHIDTSLSSTTNNPKHIYQTIDSQEYRSLKRQHQQLFELWKESVKQNR</sequence>
<dbReference type="GO" id="GO:0005886">
    <property type="term" value="C:plasma membrane"/>
    <property type="evidence" value="ECO:0007669"/>
    <property type="project" value="TreeGrafter"/>
</dbReference>
<feature type="chain" id="PRO_5032740395" evidence="5">
    <location>
        <begin position="17"/>
        <end position="510"/>
    </location>
</feature>
<dbReference type="Proteomes" id="UP000663848">
    <property type="component" value="Unassembled WGS sequence"/>
</dbReference>
<evidence type="ECO:0000256" key="2">
    <source>
        <dbReference type="ARBA" id="ARBA00022729"/>
    </source>
</evidence>
<evidence type="ECO:0000256" key="3">
    <source>
        <dbReference type="ARBA" id="ARBA00022737"/>
    </source>
</evidence>
<gene>
    <name evidence="6" type="ORF">QYT958_LOCUS15599</name>
</gene>
<comment type="caution">
    <text evidence="6">The sequence shown here is derived from an EMBL/GenBank/DDBJ whole genome shotgun (WGS) entry which is preliminary data.</text>
</comment>
<proteinExistence type="predicted"/>
<dbReference type="Gene3D" id="3.80.10.10">
    <property type="entry name" value="Ribonuclease Inhibitor"/>
    <property type="match status" value="2"/>
</dbReference>
<dbReference type="InterPro" id="IPR050541">
    <property type="entry name" value="LRR_TM_domain-containing"/>
</dbReference>
<evidence type="ECO:0000256" key="4">
    <source>
        <dbReference type="SAM" id="Phobius"/>
    </source>
</evidence>
<evidence type="ECO:0000313" key="7">
    <source>
        <dbReference type="Proteomes" id="UP000663848"/>
    </source>
</evidence>
<dbReference type="SUPFAM" id="SSF52058">
    <property type="entry name" value="L domain-like"/>
    <property type="match status" value="1"/>
</dbReference>
<dbReference type="AlphaFoldDB" id="A0A821G4U2"/>
<keyword evidence="4" id="KW-0812">Transmembrane</keyword>
<dbReference type="PROSITE" id="PS51450">
    <property type="entry name" value="LRR"/>
    <property type="match status" value="1"/>
</dbReference>
<dbReference type="PANTHER" id="PTHR24369:SF210">
    <property type="entry name" value="CHAOPTIN-RELATED"/>
    <property type="match status" value="1"/>
</dbReference>
<keyword evidence="3" id="KW-0677">Repeat</keyword>
<keyword evidence="2 5" id="KW-0732">Signal</keyword>
<keyword evidence="1" id="KW-0433">Leucine-rich repeat</keyword>
<keyword evidence="4" id="KW-1133">Transmembrane helix</keyword>
<dbReference type="InterPro" id="IPR032675">
    <property type="entry name" value="LRR_dom_sf"/>
</dbReference>
<name>A0A821G4U2_9BILA</name>
<dbReference type="PANTHER" id="PTHR24369">
    <property type="entry name" value="ANTIGEN BSP, PUTATIVE-RELATED"/>
    <property type="match status" value="1"/>
</dbReference>